<dbReference type="InterPro" id="IPR046612">
    <property type="entry name" value="DUF6671"/>
</dbReference>
<gene>
    <name evidence="2" type="ORF">QQ91_0013965</name>
</gene>
<proteinExistence type="predicted"/>
<sequence>MGQPLWFQNRQAVIATMHQKEAVITPLLTEALGCSTVVPPRFNTDTLGTFTREIERQGSQLDAARAKARAALEITGETLAIASEGSFGPHPQLPWVAANSELVLLLDLHHGFEVHATQISLDTNYAQRQVATLDEAVAFADQVLFPSHGLVLSSSAHPDAARVKGIQSWDVLKQVFARMKAMAPTGQVHIETDMRAMHNPSRMQVIHQATEQLIQKLQQTCPVCNTPGFSVIEIIAGLPCQWCSTPTSLPLHEVLGCQRCDHQVTRTPPQGPALADPGSCPVCNP</sequence>
<comment type="caution">
    <text evidence="2">The sequence shown here is derived from an EMBL/GenBank/DDBJ whole genome shotgun (WGS) entry which is preliminary data.</text>
</comment>
<reference evidence="2 3" key="1">
    <citation type="journal article" date="2015" name="Genome Announc.">
        <title>Draft Genome Sequence of Filamentous Marine Cyanobacterium Lyngbya confervoides Strain BDU141951.</title>
        <authorList>
            <person name="Chandrababunaidu M.M."/>
            <person name="Sen D."/>
            <person name="Tripathy S."/>
        </authorList>
    </citation>
    <scope>NUCLEOTIDE SEQUENCE [LARGE SCALE GENOMIC DNA]</scope>
    <source>
        <strain evidence="2 3">BDU141951</strain>
    </source>
</reference>
<dbReference type="AlphaFoldDB" id="A0ABD4T5Q7"/>
<evidence type="ECO:0000259" key="1">
    <source>
        <dbReference type="Pfam" id="PF20376"/>
    </source>
</evidence>
<organism evidence="2 3">
    <name type="scientific">Lyngbya confervoides BDU141951</name>
    <dbReference type="NCBI Taxonomy" id="1574623"/>
    <lineage>
        <taxon>Bacteria</taxon>
        <taxon>Bacillati</taxon>
        <taxon>Cyanobacteriota</taxon>
        <taxon>Cyanophyceae</taxon>
        <taxon>Oscillatoriophycideae</taxon>
        <taxon>Oscillatoriales</taxon>
        <taxon>Microcoleaceae</taxon>
        <taxon>Lyngbya</taxon>
    </lineage>
</organism>
<feature type="domain" description="DUF6671" evidence="1">
    <location>
        <begin position="68"/>
        <end position="285"/>
    </location>
</feature>
<dbReference type="RefSeq" id="WP_201277115.1">
    <property type="nucleotide sequence ID" value="NZ_JTHE03000079.1"/>
</dbReference>
<name>A0ABD4T5Q7_9CYAN</name>
<dbReference type="Pfam" id="PF20376">
    <property type="entry name" value="DUF6671"/>
    <property type="match status" value="1"/>
</dbReference>
<keyword evidence="3" id="KW-1185">Reference proteome</keyword>
<accession>A0ABD4T5Q7</accession>
<dbReference type="EMBL" id="JTHE03000079">
    <property type="protein sequence ID" value="MCM1983924.1"/>
    <property type="molecule type" value="Genomic_DNA"/>
</dbReference>
<protein>
    <recommendedName>
        <fullName evidence="1">DUF6671 domain-containing protein</fullName>
    </recommendedName>
</protein>
<dbReference type="Proteomes" id="UP000031561">
    <property type="component" value="Unassembled WGS sequence"/>
</dbReference>
<evidence type="ECO:0000313" key="2">
    <source>
        <dbReference type="EMBL" id="MCM1983924.1"/>
    </source>
</evidence>
<evidence type="ECO:0000313" key="3">
    <source>
        <dbReference type="Proteomes" id="UP000031561"/>
    </source>
</evidence>